<dbReference type="PANTHER" id="PTHR33619:SF3">
    <property type="entry name" value="POLYSACCHARIDE EXPORT PROTEIN GFCE-RELATED"/>
    <property type="match status" value="1"/>
</dbReference>
<dbReference type="AlphaFoldDB" id="A0A6S6TQI7"/>
<dbReference type="Pfam" id="PF02563">
    <property type="entry name" value="Poly_export"/>
    <property type="match status" value="1"/>
</dbReference>
<dbReference type="GO" id="GO:0015288">
    <property type="term" value="F:porin activity"/>
    <property type="evidence" value="ECO:0007669"/>
    <property type="project" value="UniProtKB-KW"/>
</dbReference>
<evidence type="ECO:0000313" key="17">
    <source>
        <dbReference type="EMBL" id="CAA6820357.1"/>
    </source>
</evidence>
<comment type="similarity">
    <text evidence="2">Belongs to the BexD/CtrA/VexA family.</text>
</comment>
<evidence type="ECO:0000256" key="9">
    <source>
        <dbReference type="ARBA" id="ARBA00023065"/>
    </source>
</evidence>
<feature type="domain" description="SLBB" evidence="16">
    <location>
        <begin position="127"/>
        <end position="208"/>
    </location>
</feature>
<evidence type="ECO:0000256" key="14">
    <source>
        <dbReference type="ARBA" id="ARBA00023288"/>
    </source>
</evidence>
<dbReference type="PANTHER" id="PTHR33619">
    <property type="entry name" value="POLYSACCHARIDE EXPORT PROTEIN GFCE-RELATED"/>
    <property type="match status" value="1"/>
</dbReference>
<evidence type="ECO:0000256" key="4">
    <source>
        <dbReference type="ARBA" id="ARBA00022452"/>
    </source>
</evidence>
<keyword evidence="4" id="KW-1134">Transmembrane beta strand</keyword>
<keyword evidence="11" id="KW-0472">Membrane</keyword>
<dbReference type="Gene3D" id="3.10.560.10">
    <property type="entry name" value="Outer membrane lipoprotein wza domain like"/>
    <property type="match status" value="1"/>
</dbReference>
<comment type="subcellular location">
    <subcellularLocation>
        <location evidence="1">Cell outer membrane</location>
        <topology evidence="1">Multi-pass membrane protein</topology>
    </subcellularLocation>
</comment>
<evidence type="ECO:0000256" key="3">
    <source>
        <dbReference type="ARBA" id="ARBA00022448"/>
    </source>
</evidence>
<evidence type="ECO:0000256" key="10">
    <source>
        <dbReference type="ARBA" id="ARBA00023114"/>
    </source>
</evidence>
<evidence type="ECO:0000256" key="2">
    <source>
        <dbReference type="ARBA" id="ARBA00009450"/>
    </source>
</evidence>
<keyword evidence="6" id="KW-0812">Transmembrane</keyword>
<dbReference type="GO" id="GO:0046930">
    <property type="term" value="C:pore complex"/>
    <property type="evidence" value="ECO:0007669"/>
    <property type="project" value="UniProtKB-KW"/>
</dbReference>
<dbReference type="InterPro" id="IPR049712">
    <property type="entry name" value="Poly_export"/>
</dbReference>
<dbReference type="GO" id="GO:0015159">
    <property type="term" value="F:polysaccharide transmembrane transporter activity"/>
    <property type="evidence" value="ECO:0007669"/>
    <property type="project" value="InterPro"/>
</dbReference>
<dbReference type="InterPro" id="IPR003715">
    <property type="entry name" value="Poly_export_N"/>
</dbReference>
<sequence length="245" mass="27354">MKYFLLALIIALSGCSSKDDYILFNKAHGEKKEISTQVNNVEFEYKVRPHDRISIIVYKHPELSSTTIGNSQLERGILVNSKGFLRLPLIKKIKIAGLSQTEAEVAISDAYRTYLKHPDIQIEVINKRAYVIGEVNQPGEIPLLNERLSLLQVLAKAGDMTDSANRSSILILKNGQMSKVHTRIVDLTSVNAIQTANLMVGPNDIVYVMPNGMKAFNTRVNEVTPIFSLISSILQPFVNIKFLSQ</sequence>
<evidence type="ECO:0000259" key="16">
    <source>
        <dbReference type="Pfam" id="PF22461"/>
    </source>
</evidence>
<evidence type="ECO:0000259" key="15">
    <source>
        <dbReference type="Pfam" id="PF02563"/>
    </source>
</evidence>
<evidence type="ECO:0000256" key="7">
    <source>
        <dbReference type="ARBA" id="ARBA00022729"/>
    </source>
</evidence>
<protein>
    <submittedName>
        <fullName evidence="17">Polysaccharide export outer membrane protein</fullName>
    </submittedName>
</protein>
<gene>
    <name evidence="17" type="ORF">HELGO_WM1481</name>
</gene>
<keyword evidence="9" id="KW-0406">Ion transport</keyword>
<proteinExistence type="inferred from homology"/>
<organism evidence="17">
    <name type="scientific">uncultured Sulfurovum sp</name>
    <dbReference type="NCBI Taxonomy" id="269237"/>
    <lineage>
        <taxon>Bacteria</taxon>
        <taxon>Pseudomonadati</taxon>
        <taxon>Campylobacterota</taxon>
        <taxon>Epsilonproteobacteria</taxon>
        <taxon>Campylobacterales</taxon>
        <taxon>Sulfurovaceae</taxon>
        <taxon>Sulfurovum</taxon>
        <taxon>environmental samples</taxon>
    </lineage>
</organism>
<name>A0A6S6TQI7_9BACT</name>
<dbReference type="Pfam" id="PF22461">
    <property type="entry name" value="SLBB_2"/>
    <property type="match status" value="1"/>
</dbReference>
<keyword evidence="13" id="KW-0998">Cell outer membrane</keyword>
<dbReference type="GO" id="GO:0006811">
    <property type="term" value="P:monoatomic ion transport"/>
    <property type="evidence" value="ECO:0007669"/>
    <property type="project" value="UniProtKB-KW"/>
</dbReference>
<evidence type="ECO:0000256" key="13">
    <source>
        <dbReference type="ARBA" id="ARBA00023237"/>
    </source>
</evidence>
<dbReference type="GO" id="GO:0009279">
    <property type="term" value="C:cell outer membrane"/>
    <property type="evidence" value="ECO:0007669"/>
    <property type="project" value="UniProtKB-SubCell"/>
</dbReference>
<evidence type="ECO:0000256" key="5">
    <source>
        <dbReference type="ARBA" id="ARBA00022597"/>
    </source>
</evidence>
<dbReference type="Gene3D" id="3.30.1950.10">
    <property type="entry name" value="wza like domain"/>
    <property type="match status" value="1"/>
</dbReference>
<keyword evidence="8" id="KW-0625">Polysaccharide transport</keyword>
<keyword evidence="10" id="KW-0626">Porin</keyword>
<dbReference type="EMBL" id="CACVAP010000093">
    <property type="protein sequence ID" value="CAA6820357.1"/>
    <property type="molecule type" value="Genomic_DNA"/>
</dbReference>
<dbReference type="PROSITE" id="PS51257">
    <property type="entry name" value="PROKAR_LIPOPROTEIN"/>
    <property type="match status" value="1"/>
</dbReference>
<accession>A0A6S6TQI7</accession>
<evidence type="ECO:0000256" key="1">
    <source>
        <dbReference type="ARBA" id="ARBA00004571"/>
    </source>
</evidence>
<evidence type="ECO:0000256" key="8">
    <source>
        <dbReference type="ARBA" id="ARBA00023047"/>
    </source>
</evidence>
<keyword evidence="5" id="KW-0762">Sugar transport</keyword>
<keyword evidence="7" id="KW-0732">Signal</keyword>
<evidence type="ECO:0000256" key="11">
    <source>
        <dbReference type="ARBA" id="ARBA00023136"/>
    </source>
</evidence>
<keyword evidence="12" id="KW-0564">Palmitate</keyword>
<feature type="domain" description="Polysaccharide export protein N-terminal" evidence="15">
    <location>
        <begin position="42"/>
        <end position="124"/>
    </location>
</feature>
<dbReference type="InterPro" id="IPR054765">
    <property type="entry name" value="SLBB_dom"/>
</dbReference>
<keyword evidence="14" id="KW-0449">Lipoprotein</keyword>
<keyword evidence="3" id="KW-0813">Transport</keyword>
<reference evidence="17" key="1">
    <citation type="submission" date="2020-01" db="EMBL/GenBank/DDBJ databases">
        <authorList>
            <person name="Meier V. D."/>
            <person name="Meier V D."/>
        </authorList>
    </citation>
    <scope>NUCLEOTIDE SEQUENCE</scope>
    <source>
        <strain evidence="17">HLG_WM_MAG_06</strain>
    </source>
</reference>
<evidence type="ECO:0000256" key="6">
    <source>
        <dbReference type="ARBA" id="ARBA00022692"/>
    </source>
</evidence>
<evidence type="ECO:0000256" key="12">
    <source>
        <dbReference type="ARBA" id="ARBA00023139"/>
    </source>
</evidence>